<evidence type="ECO:0000256" key="11">
    <source>
        <dbReference type="ARBA" id="ARBA00022679"/>
    </source>
</evidence>
<comment type="cofactor">
    <cofactor evidence="2">
        <name>Mg(2+)</name>
        <dbReference type="ChEBI" id="CHEBI:18420"/>
    </cofactor>
</comment>
<feature type="domain" description="PEP-utilising enzyme C-terminal" evidence="18">
    <location>
        <begin position="257"/>
        <end position="547"/>
    </location>
</feature>
<dbReference type="PRINTS" id="PR01736">
    <property type="entry name" value="PHPHTRNFRASE"/>
</dbReference>
<dbReference type="GO" id="GO:0016301">
    <property type="term" value="F:kinase activity"/>
    <property type="evidence" value="ECO:0007669"/>
    <property type="project" value="UniProtKB-KW"/>
</dbReference>
<evidence type="ECO:0000259" key="17">
    <source>
        <dbReference type="Pfam" id="PF00391"/>
    </source>
</evidence>
<accession>A0A3B0Z2Y0</accession>
<dbReference type="InterPro" id="IPR036637">
    <property type="entry name" value="Phosphohistidine_dom_sf"/>
</dbReference>
<keyword evidence="20" id="KW-0670">Pyruvate</keyword>
<dbReference type="Pfam" id="PF02896">
    <property type="entry name" value="PEP-utilizers_C"/>
    <property type="match status" value="1"/>
</dbReference>
<evidence type="ECO:0000259" key="18">
    <source>
        <dbReference type="Pfam" id="PF02896"/>
    </source>
</evidence>
<dbReference type="Pfam" id="PF00391">
    <property type="entry name" value="PEP-utilizers"/>
    <property type="match status" value="1"/>
</dbReference>
<dbReference type="InterPro" id="IPR015813">
    <property type="entry name" value="Pyrv/PenolPyrv_kinase-like_dom"/>
</dbReference>
<evidence type="ECO:0000256" key="5">
    <source>
        <dbReference type="ARBA" id="ARBA00007837"/>
    </source>
</evidence>
<keyword evidence="14" id="KW-0418">Kinase</keyword>
<evidence type="ECO:0000256" key="3">
    <source>
        <dbReference type="ARBA" id="ARBA00002728"/>
    </source>
</evidence>
<dbReference type="EC" id="2.7.3.9" evidence="6"/>
<feature type="domain" description="Phosphotransferase system enzyme I N-terminal" evidence="19">
    <location>
        <begin position="7"/>
        <end position="129"/>
    </location>
</feature>
<dbReference type="SUPFAM" id="SSF47831">
    <property type="entry name" value="Enzyme I of the PEP:sugar phosphotransferase system HPr-binding (sub)domain"/>
    <property type="match status" value="1"/>
</dbReference>
<evidence type="ECO:0000256" key="1">
    <source>
        <dbReference type="ARBA" id="ARBA00000683"/>
    </source>
</evidence>
<comment type="similarity">
    <text evidence="5">Belongs to the PEP-utilizing enzyme family.</text>
</comment>
<gene>
    <name evidence="20" type="ORF">MNBD_GAMMA14-1876</name>
</gene>
<dbReference type="InterPro" id="IPR008279">
    <property type="entry name" value="PEP-util_enz_mobile_dom"/>
</dbReference>
<keyword evidence="9" id="KW-0963">Cytoplasm</keyword>
<keyword evidence="11 20" id="KW-0808">Transferase</keyword>
<evidence type="ECO:0000256" key="6">
    <source>
        <dbReference type="ARBA" id="ARBA00012232"/>
    </source>
</evidence>
<comment type="catalytic activity">
    <reaction evidence="1">
        <text>L-histidyl-[protein] + phosphoenolpyruvate = N(pros)-phospho-L-histidyl-[protein] + pyruvate</text>
        <dbReference type="Rhea" id="RHEA:23880"/>
        <dbReference type="Rhea" id="RHEA-COMP:9745"/>
        <dbReference type="Rhea" id="RHEA-COMP:9746"/>
        <dbReference type="ChEBI" id="CHEBI:15361"/>
        <dbReference type="ChEBI" id="CHEBI:29979"/>
        <dbReference type="ChEBI" id="CHEBI:58702"/>
        <dbReference type="ChEBI" id="CHEBI:64837"/>
        <dbReference type="EC" id="2.7.3.9"/>
    </reaction>
</comment>
<dbReference type="GO" id="GO:0009401">
    <property type="term" value="P:phosphoenolpyruvate-dependent sugar phosphotransferase system"/>
    <property type="evidence" value="ECO:0007669"/>
    <property type="project" value="UniProtKB-KW"/>
</dbReference>
<dbReference type="GO" id="GO:0008965">
    <property type="term" value="F:phosphoenolpyruvate-protein phosphotransferase activity"/>
    <property type="evidence" value="ECO:0007669"/>
    <property type="project" value="UniProtKB-EC"/>
</dbReference>
<evidence type="ECO:0000256" key="13">
    <source>
        <dbReference type="ARBA" id="ARBA00022723"/>
    </source>
</evidence>
<dbReference type="GO" id="GO:0005737">
    <property type="term" value="C:cytoplasm"/>
    <property type="evidence" value="ECO:0007669"/>
    <property type="project" value="UniProtKB-SubCell"/>
</dbReference>
<evidence type="ECO:0000256" key="9">
    <source>
        <dbReference type="ARBA" id="ARBA00022490"/>
    </source>
</evidence>
<dbReference type="Gene3D" id="3.20.20.60">
    <property type="entry name" value="Phosphoenolpyruvate-binding domains"/>
    <property type="match status" value="1"/>
</dbReference>
<protein>
    <recommendedName>
        <fullName evidence="7">Phosphoenolpyruvate-protein phosphotransferase</fullName>
        <ecNumber evidence="6">2.7.3.9</ecNumber>
    </recommendedName>
    <alternativeName>
        <fullName evidence="16">Phosphotransferase system, enzyme I</fullName>
    </alternativeName>
</protein>
<dbReference type="PIRSF" id="PIRSF000732">
    <property type="entry name" value="PTS_enzyme_I"/>
    <property type="match status" value="1"/>
</dbReference>
<name>A0A3B0Z2Y0_9ZZZZ</name>
<dbReference type="PANTHER" id="PTHR46244">
    <property type="entry name" value="PHOSPHOENOLPYRUVATE-PROTEIN PHOSPHOTRANSFERASE"/>
    <property type="match status" value="1"/>
</dbReference>
<keyword evidence="13" id="KW-0479">Metal-binding</keyword>
<reference evidence="20" key="1">
    <citation type="submission" date="2018-06" db="EMBL/GenBank/DDBJ databases">
        <authorList>
            <person name="Zhirakovskaya E."/>
        </authorList>
    </citation>
    <scope>NUCLEOTIDE SEQUENCE</scope>
</reference>
<dbReference type="InterPro" id="IPR036618">
    <property type="entry name" value="PtsI_HPr-bd_sf"/>
</dbReference>
<dbReference type="PANTHER" id="PTHR46244:SF3">
    <property type="entry name" value="PHOSPHOENOLPYRUVATE-PROTEIN PHOSPHOTRANSFERASE"/>
    <property type="match status" value="1"/>
</dbReference>
<keyword evidence="10" id="KW-0762">Sugar transport</keyword>
<evidence type="ECO:0000256" key="16">
    <source>
        <dbReference type="ARBA" id="ARBA00033235"/>
    </source>
</evidence>
<dbReference type="InterPro" id="IPR000121">
    <property type="entry name" value="PEP_util_C"/>
</dbReference>
<dbReference type="PROSITE" id="PS00742">
    <property type="entry name" value="PEP_ENZYMES_2"/>
    <property type="match status" value="1"/>
</dbReference>
<organism evidence="20">
    <name type="scientific">hydrothermal vent metagenome</name>
    <dbReference type="NCBI Taxonomy" id="652676"/>
    <lineage>
        <taxon>unclassified sequences</taxon>
        <taxon>metagenomes</taxon>
        <taxon>ecological metagenomes</taxon>
    </lineage>
</organism>
<dbReference type="AlphaFoldDB" id="A0A3B0Z2Y0"/>
<evidence type="ECO:0000259" key="19">
    <source>
        <dbReference type="Pfam" id="PF05524"/>
    </source>
</evidence>
<proteinExistence type="inferred from homology"/>
<keyword evidence="8" id="KW-0813">Transport</keyword>
<dbReference type="SUPFAM" id="SSF51621">
    <property type="entry name" value="Phosphoenolpyruvate/pyruvate domain"/>
    <property type="match status" value="1"/>
</dbReference>
<dbReference type="InterPro" id="IPR023151">
    <property type="entry name" value="PEP_util_CS"/>
</dbReference>
<keyword evidence="12" id="KW-0598">Phosphotransferase system</keyword>
<dbReference type="EMBL" id="UOFM01000524">
    <property type="protein sequence ID" value="VAW83320.1"/>
    <property type="molecule type" value="Genomic_DNA"/>
</dbReference>
<evidence type="ECO:0000256" key="8">
    <source>
        <dbReference type="ARBA" id="ARBA00022448"/>
    </source>
</evidence>
<dbReference type="InterPro" id="IPR050499">
    <property type="entry name" value="PEP-utilizing_PTS_enzyme"/>
</dbReference>
<sequence length="578" mass="64241">MTFTISGTGISRGIAIGRAQRLDDGELEIYEASIPKELIEDEVVRFNHAVQTARQQLKAIRNSIPETTSADITDFIDTHLLMMEDSMLTAAPIERIRHEQCNAEWALKSQRDELARVFDEMDDPYLRTRKDDIDHVVTRIQRILIGEKSTAAPDDEYLLQDAIVLAHDLTPAEAALLQHQGIAGFVTESGGPLSHTAILARSLGMPAIVGTHVTPQQIRDGDIIILDGFRGLLLADVDEATLKDYRRQQRQQKKRQAELKRLKNEPAVTLDNIPVNLLANVELLEDIRAARLFGAEGIGLYRTEFLFMNRSDIPGEEEQLGHYLALIKSMKGLPVTIRTLDLGADKTSSALDDYSRPNPALGLRAIRLCLNNLDLFCPQLRAILRASAKGSVQMMIPMLSSASELTRVLELVEGVKQQLQDDGLAFDRNMPVGGMIEVPAAALSANLFARKLDFLSIGTNDLIQYTLAIDRTDDSVTYLYDPLHPAVLKLIRMVIDAGHRHRTPIAMCGEMAGDPRYTRLLLAMGLRQFSVPPTALFEVKDAIRQSNTKTLSRLIDILLVSDDPQQIHDAIDTLNAIQ</sequence>
<evidence type="ECO:0000256" key="7">
    <source>
        <dbReference type="ARBA" id="ARBA00016544"/>
    </source>
</evidence>
<dbReference type="GO" id="GO:0046872">
    <property type="term" value="F:metal ion binding"/>
    <property type="evidence" value="ECO:0007669"/>
    <property type="project" value="UniProtKB-KW"/>
</dbReference>
<dbReference type="InterPro" id="IPR024692">
    <property type="entry name" value="PTS_EI"/>
</dbReference>
<dbReference type="InterPro" id="IPR008731">
    <property type="entry name" value="PTS_EIN"/>
</dbReference>
<dbReference type="InterPro" id="IPR006318">
    <property type="entry name" value="PTS_EI-like"/>
</dbReference>
<comment type="subcellular location">
    <subcellularLocation>
        <location evidence="4">Cytoplasm</location>
    </subcellularLocation>
</comment>
<evidence type="ECO:0000256" key="15">
    <source>
        <dbReference type="ARBA" id="ARBA00022842"/>
    </source>
</evidence>
<evidence type="ECO:0000313" key="20">
    <source>
        <dbReference type="EMBL" id="VAW83320.1"/>
    </source>
</evidence>
<dbReference type="Gene3D" id="3.50.30.10">
    <property type="entry name" value="Phosphohistidine domain"/>
    <property type="match status" value="1"/>
</dbReference>
<comment type="function">
    <text evidence="3">General (non sugar-specific) component of the phosphoenolpyruvate-dependent sugar phosphotransferase system (sugar PTS). This major carbohydrate active-transport system catalyzes the phosphorylation of incoming sugar substrates concomitantly with their translocation across the cell membrane. Enzyme I transfers the phosphoryl group from phosphoenolpyruvate (PEP) to the phosphoryl carrier protein (HPr).</text>
</comment>
<evidence type="ECO:0000256" key="2">
    <source>
        <dbReference type="ARBA" id="ARBA00001946"/>
    </source>
</evidence>
<feature type="domain" description="PEP-utilising enzyme mobile" evidence="17">
    <location>
        <begin position="160"/>
        <end position="231"/>
    </location>
</feature>
<evidence type="ECO:0000256" key="14">
    <source>
        <dbReference type="ARBA" id="ARBA00022777"/>
    </source>
</evidence>
<evidence type="ECO:0000256" key="10">
    <source>
        <dbReference type="ARBA" id="ARBA00022597"/>
    </source>
</evidence>
<keyword evidence="15" id="KW-0460">Magnesium</keyword>
<dbReference type="Gene3D" id="1.10.274.10">
    <property type="entry name" value="PtsI, HPr-binding domain"/>
    <property type="match status" value="1"/>
</dbReference>
<evidence type="ECO:0000256" key="4">
    <source>
        <dbReference type="ARBA" id="ARBA00004496"/>
    </source>
</evidence>
<dbReference type="Pfam" id="PF05524">
    <property type="entry name" value="PEP-utilisers_N"/>
    <property type="match status" value="1"/>
</dbReference>
<dbReference type="NCBIfam" id="TIGR01417">
    <property type="entry name" value="PTS_I_fam"/>
    <property type="match status" value="1"/>
</dbReference>
<dbReference type="InterPro" id="IPR040442">
    <property type="entry name" value="Pyrv_kinase-like_dom_sf"/>
</dbReference>
<evidence type="ECO:0000256" key="12">
    <source>
        <dbReference type="ARBA" id="ARBA00022683"/>
    </source>
</evidence>
<dbReference type="SUPFAM" id="SSF52009">
    <property type="entry name" value="Phosphohistidine domain"/>
    <property type="match status" value="1"/>
</dbReference>